<evidence type="ECO:0000313" key="2">
    <source>
        <dbReference type="Proteomes" id="UP000291572"/>
    </source>
</evidence>
<dbReference type="Proteomes" id="UP000291572">
    <property type="component" value="Unassembled WGS sequence"/>
</dbReference>
<comment type="caution">
    <text evidence="1">The sequence shown here is derived from an EMBL/GenBank/DDBJ whole genome shotgun (WGS) entry which is preliminary data.</text>
</comment>
<evidence type="ECO:0000313" key="1">
    <source>
        <dbReference type="EMBL" id="RYM10172.1"/>
    </source>
</evidence>
<dbReference type="EMBL" id="SEOO01000019">
    <property type="protein sequence ID" value="RYM10172.1"/>
    <property type="molecule type" value="Genomic_DNA"/>
</dbReference>
<sequence>MDIIESDGTDSIFMTRPKPARAGLNNQKMCLFGLLSFAKQKGGGAILPSKIIDFSAKKSELVEHSWVDIAEVFDIGKVKSWMQSENLSRPSSPGRIMVPWKQCFDYGCEAIADPDNVEFFGRFLGALRASPPLRDLASNISKYLGNNTAAVQLRVEEDWQHHARKLLEKKPGGTFLLTPYDILIKVANTPELKGYKRWLVFCDQKAMPWTTEEIKDEARDRLGIDLIFKSDLMDKFRFPESSIKNANLDFEIGLLTPAYVGLHQSSFSNMLYRTAKLLLESEPAHYLYSVPGPFAKKRVAM</sequence>
<accession>A0A8G1ZH72</accession>
<reference evidence="1 2" key="1">
    <citation type="submission" date="2019-02" db="EMBL/GenBank/DDBJ databases">
        <authorList>
            <person name="Feng G."/>
        </authorList>
    </citation>
    <scope>NUCLEOTIDE SEQUENCE [LARGE SCALE GENOMIC DNA]</scope>
    <source>
        <strain evidence="1 2">CCTCC AB 2011146</strain>
    </source>
</reference>
<protein>
    <submittedName>
        <fullName evidence="1">Uncharacterized protein</fullName>
    </submittedName>
</protein>
<name>A0A8G1ZH72_9SPHN</name>
<organism evidence="1 2">
    <name type="scientific">Sphingobium cupriresistens</name>
    <dbReference type="NCBI Taxonomy" id="1132417"/>
    <lineage>
        <taxon>Bacteria</taxon>
        <taxon>Pseudomonadati</taxon>
        <taxon>Pseudomonadota</taxon>
        <taxon>Alphaproteobacteria</taxon>
        <taxon>Sphingomonadales</taxon>
        <taxon>Sphingomonadaceae</taxon>
        <taxon>Sphingobium</taxon>
    </lineage>
</organism>
<dbReference type="RefSeq" id="WP_129926821.1">
    <property type="nucleotide sequence ID" value="NZ_SEOO01000019.1"/>
</dbReference>
<proteinExistence type="predicted"/>
<dbReference type="OrthoDB" id="7989493at2"/>
<gene>
    <name evidence="1" type="ORF">EWH12_12785</name>
</gene>
<dbReference type="AlphaFoldDB" id="A0A8G1ZH72"/>